<comment type="caution">
    <text evidence="7">The sequence shown here is derived from an EMBL/GenBank/DDBJ whole genome shotgun (WGS) entry which is preliminary data.</text>
</comment>
<dbReference type="Gene3D" id="2.40.40.20">
    <property type="match status" value="1"/>
</dbReference>
<protein>
    <submittedName>
        <fullName evidence="7">Molybdopterin oxidoreductase family protein</fullName>
    </submittedName>
</protein>
<evidence type="ECO:0000256" key="2">
    <source>
        <dbReference type="ARBA" id="ARBA00022723"/>
    </source>
</evidence>
<dbReference type="InterPro" id="IPR006657">
    <property type="entry name" value="MoPterin_dinucl-bd_dom"/>
</dbReference>
<dbReference type="EMBL" id="BAAANT010000003">
    <property type="protein sequence ID" value="GAA2132828.1"/>
    <property type="molecule type" value="Genomic_DNA"/>
</dbReference>
<evidence type="ECO:0000256" key="4">
    <source>
        <dbReference type="ARBA" id="ARBA00023004"/>
    </source>
</evidence>
<dbReference type="Pfam" id="PF04879">
    <property type="entry name" value="Molybdop_Fe4S4"/>
    <property type="match status" value="1"/>
</dbReference>
<name>A0ABP5KIL3_9ACTN</name>
<keyword evidence="5" id="KW-0411">Iron-sulfur</keyword>
<evidence type="ECO:0000256" key="1">
    <source>
        <dbReference type="ARBA" id="ARBA00022485"/>
    </source>
</evidence>
<keyword evidence="3" id="KW-0560">Oxidoreductase</keyword>
<evidence type="ECO:0000313" key="7">
    <source>
        <dbReference type="EMBL" id="GAA2132828.1"/>
    </source>
</evidence>
<dbReference type="Pfam" id="PF00384">
    <property type="entry name" value="Molybdopterin"/>
    <property type="match status" value="1"/>
</dbReference>
<evidence type="ECO:0000256" key="5">
    <source>
        <dbReference type="ARBA" id="ARBA00023014"/>
    </source>
</evidence>
<keyword evidence="2" id="KW-0479">Metal-binding</keyword>
<dbReference type="SMART" id="SM00926">
    <property type="entry name" value="Molybdop_Fe4S4"/>
    <property type="match status" value="1"/>
</dbReference>
<dbReference type="InterPro" id="IPR050123">
    <property type="entry name" value="Prok_molybdopt-oxidoreductase"/>
</dbReference>
<keyword evidence="1" id="KW-0004">4Fe-4S</keyword>
<dbReference type="SUPFAM" id="SSF50692">
    <property type="entry name" value="ADC-like"/>
    <property type="match status" value="1"/>
</dbReference>
<dbReference type="Gene3D" id="3.40.228.10">
    <property type="entry name" value="Dimethylsulfoxide Reductase, domain 2"/>
    <property type="match status" value="1"/>
</dbReference>
<accession>A0ABP5KIL3</accession>
<dbReference type="InterPro" id="IPR006656">
    <property type="entry name" value="Mopterin_OxRdtase"/>
</dbReference>
<dbReference type="RefSeq" id="WP_344460774.1">
    <property type="nucleotide sequence ID" value="NZ_BAAANT010000003.1"/>
</dbReference>
<dbReference type="SUPFAM" id="SSF53706">
    <property type="entry name" value="Formate dehydrogenase/DMSO reductase, domains 1-3"/>
    <property type="match status" value="1"/>
</dbReference>
<dbReference type="Gene3D" id="3.40.50.740">
    <property type="match status" value="1"/>
</dbReference>
<sequence>MTGLPSGNASESVSYRTCPLCEATCGLTVTTAPGGISVRGDERDPFSKGYVCPKGVALGQLHSDPDRLRTPLIRRGATWTEAGWDEAFAEAGRLLGPLIRDHGRDSVAVYLGNPTVHNHAASLYTRVLVQALGTGYRFSASTVDQMPKQVASGLMYGSDLSIAIPDIDRTGYLLVLGANPMVSNGSLLTAPDLPGRLRALRRRGGRLVVVDPRRTRTAEIADEHLAIRPGTDALLLAGIARTLLAEDLADPGGAAPHLNGLPELRAALEPFTPEAVAAATRIPADTVRRLARELAAAPSAAVYGRIGTTTTAFGTAASWLVDVVNTLTGNLDRPGGVLFPEPATGLPNTSGEPGRGRGVRVPGSRRTRVRQLASVFGEFPVGALAEEIDTPGQGRLRGLITFAGNPALSAPNSARLGAALGSLDAMISVDAYLNETTRHAHVLLPAASPLARSHYDLVFPGFAVRNTAKYSPPSLPLAPGELDESEVLLRLACTALGGGLTPDELDDLTAADTARRLSADPSSPAHGRDPVELLAAVSGRRRQDRLLDLLLRGGPYGDGFGAKPDGLTLDTLAAAPHGLDLGPLRPRLPGVLRTPSGKVELAPPQLLDETRRLAEHLTAVQDSGLLLVGRRQLRSNNSWLHNLPLLAGGSNRCTLQLHPEDATRLGIGPGQPVTVRSRVGELAATAEITDTLSPGVVSLPHGWGHTDPATRGTLAAGAPGVNSNLLTDELPLDPLSGTAVLNGIPVEVLPAA</sequence>
<keyword evidence="8" id="KW-1185">Reference proteome</keyword>
<evidence type="ECO:0000313" key="8">
    <source>
        <dbReference type="Proteomes" id="UP001422759"/>
    </source>
</evidence>
<dbReference type="PANTHER" id="PTHR43105:SF9">
    <property type="entry name" value="NADPH-FE(3+) OXIDOREDUCTASE SUBUNIT ALPHA"/>
    <property type="match status" value="1"/>
</dbReference>
<evidence type="ECO:0000259" key="6">
    <source>
        <dbReference type="SMART" id="SM00926"/>
    </source>
</evidence>
<dbReference type="Gene3D" id="2.20.25.90">
    <property type="entry name" value="ADC-like domains"/>
    <property type="match status" value="1"/>
</dbReference>
<dbReference type="Pfam" id="PF01568">
    <property type="entry name" value="Molydop_binding"/>
    <property type="match status" value="1"/>
</dbReference>
<dbReference type="InterPro" id="IPR006963">
    <property type="entry name" value="Mopterin_OxRdtase_4Fe-4S_dom"/>
</dbReference>
<evidence type="ECO:0000256" key="3">
    <source>
        <dbReference type="ARBA" id="ARBA00023002"/>
    </source>
</evidence>
<organism evidence="7 8">
    <name type="scientific">Kitasatospora kazusensis</name>
    <dbReference type="NCBI Taxonomy" id="407974"/>
    <lineage>
        <taxon>Bacteria</taxon>
        <taxon>Bacillati</taxon>
        <taxon>Actinomycetota</taxon>
        <taxon>Actinomycetes</taxon>
        <taxon>Kitasatosporales</taxon>
        <taxon>Streptomycetaceae</taxon>
        <taxon>Kitasatospora</taxon>
    </lineage>
</organism>
<dbReference type="Proteomes" id="UP001422759">
    <property type="component" value="Unassembled WGS sequence"/>
</dbReference>
<reference evidence="8" key="1">
    <citation type="journal article" date="2019" name="Int. J. Syst. Evol. Microbiol.">
        <title>The Global Catalogue of Microorganisms (GCM) 10K type strain sequencing project: providing services to taxonomists for standard genome sequencing and annotation.</title>
        <authorList>
            <consortium name="The Broad Institute Genomics Platform"/>
            <consortium name="The Broad Institute Genome Sequencing Center for Infectious Disease"/>
            <person name="Wu L."/>
            <person name="Ma J."/>
        </authorList>
    </citation>
    <scope>NUCLEOTIDE SEQUENCE [LARGE SCALE GENOMIC DNA]</scope>
    <source>
        <strain evidence="8">JCM 14560</strain>
    </source>
</reference>
<dbReference type="PANTHER" id="PTHR43105">
    <property type="entry name" value="RESPIRATORY NITRATE REDUCTASE"/>
    <property type="match status" value="1"/>
</dbReference>
<keyword evidence="4" id="KW-0408">Iron</keyword>
<feature type="domain" description="4Fe-4S Mo/W bis-MGD-type" evidence="6">
    <location>
        <begin position="11"/>
        <end position="63"/>
    </location>
</feature>
<proteinExistence type="predicted"/>
<gene>
    <name evidence="7" type="ORF">GCM10009760_08250</name>
</gene>
<dbReference type="InterPro" id="IPR009010">
    <property type="entry name" value="Asp_de-COase-like_dom_sf"/>
</dbReference>